<sequence length="60" mass="6972">MGKTCITEIVIMSKVYLAVMARFFQLIKFQRDVLIVIYFFGLMFISFLLGMLLFQCNHAG</sequence>
<dbReference type="Proteomes" id="UP000239366">
    <property type="component" value="Unassembled WGS sequence"/>
</dbReference>
<gene>
    <name evidence="2" type="ORF">BST99_08855</name>
</gene>
<comment type="caution">
    <text evidence="2">The sequence shown here is derived from an EMBL/GenBank/DDBJ whole genome shotgun (WGS) entry which is preliminary data.</text>
</comment>
<keyword evidence="1" id="KW-1133">Transmembrane helix</keyword>
<proteinExistence type="predicted"/>
<evidence type="ECO:0000256" key="1">
    <source>
        <dbReference type="SAM" id="Phobius"/>
    </source>
</evidence>
<organism evidence="2 3">
    <name type="scientific">Aureicoccus marinus</name>
    <dbReference type="NCBI Taxonomy" id="754435"/>
    <lineage>
        <taxon>Bacteria</taxon>
        <taxon>Pseudomonadati</taxon>
        <taxon>Bacteroidota</taxon>
        <taxon>Flavobacteriia</taxon>
        <taxon>Flavobacteriales</taxon>
        <taxon>Flavobacteriaceae</taxon>
        <taxon>Aureicoccus</taxon>
    </lineage>
</organism>
<reference evidence="3" key="1">
    <citation type="submission" date="2016-11" db="EMBL/GenBank/DDBJ databases">
        <title>Trade-off between light-utilization and light-protection in marine flavobacteria.</title>
        <authorList>
            <person name="Kumagai Y."/>
            <person name="Yoshizawa S."/>
            <person name="Kogure K."/>
        </authorList>
    </citation>
    <scope>NUCLEOTIDE SEQUENCE [LARGE SCALE GENOMIC DNA]</scope>
    <source>
        <strain evidence="3">SG-18</strain>
    </source>
</reference>
<feature type="transmembrane region" description="Helical" evidence="1">
    <location>
        <begin position="33"/>
        <end position="54"/>
    </location>
</feature>
<dbReference type="EMBL" id="MQVX01000001">
    <property type="protein sequence ID" value="PQJ15821.1"/>
    <property type="molecule type" value="Genomic_DNA"/>
</dbReference>
<keyword evidence="1" id="KW-0472">Membrane</keyword>
<keyword evidence="1" id="KW-0812">Transmembrane</keyword>
<feature type="transmembrane region" description="Helical" evidence="1">
    <location>
        <begin position="9"/>
        <end position="27"/>
    </location>
</feature>
<keyword evidence="3" id="KW-1185">Reference proteome</keyword>
<dbReference type="AlphaFoldDB" id="A0A2S7T8A9"/>
<evidence type="ECO:0000313" key="2">
    <source>
        <dbReference type="EMBL" id="PQJ15821.1"/>
    </source>
</evidence>
<protein>
    <submittedName>
        <fullName evidence="2">Uncharacterized protein</fullName>
    </submittedName>
</protein>
<evidence type="ECO:0000313" key="3">
    <source>
        <dbReference type="Proteomes" id="UP000239366"/>
    </source>
</evidence>
<accession>A0A2S7T8A9</accession>
<name>A0A2S7T8A9_9FLAO</name>